<dbReference type="PANTHER" id="PTHR10953">
    <property type="entry name" value="UBIQUITIN-ACTIVATING ENZYME E1"/>
    <property type="match status" value="1"/>
</dbReference>
<dbReference type="RefSeq" id="WP_061612139.1">
    <property type="nucleotide sequence ID" value="NZ_JEMA01000997.1"/>
</dbReference>
<sequence>MATLPDDIYPLLPAYLQVTAARLIQPEPARFGLRLAAFPSTPYETSVEVSAVTLFLLSLADGRRTLRECRERVCEEFAGLDGACEDELCALVERGILVDASTHPELMPGTRDRYARHLLFYGSVGAHAPSVQRRLQNARVAIVGVGGIGTWLSFLLGAAGVGHIKLIDGDLIEESNLTRQLYFTPHDIGKPKVDVARQSLLNINPSITCESLPRSILHESDMDELVGDVDLVLLSGDTPANIHDIVDCYSYRRHIPWSAAGYAHAIAVCGPLVAPGRTACRGCMMPQDEALPMRDLPLISEINRRFQVPSFGSVNGLAASMQAKEALAWLGGLEHLVQTLDAVVAMDALTLRSTVTRIPHAPTCDRCRRASGQVFPRFEEAAP</sequence>
<gene>
    <name evidence="2" type="ORF">BE15_37285</name>
</gene>
<dbReference type="GO" id="GO:0005737">
    <property type="term" value="C:cytoplasm"/>
    <property type="evidence" value="ECO:0007669"/>
    <property type="project" value="TreeGrafter"/>
</dbReference>
<dbReference type="OrthoDB" id="9804286at2"/>
<dbReference type="Gene3D" id="3.40.50.720">
    <property type="entry name" value="NAD(P)-binding Rossmann-like Domain"/>
    <property type="match status" value="1"/>
</dbReference>
<comment type="caution">
    <text evidence="2">The sequence shown here is derived from an EMBL/GenBank/DDBJ whole genome shotgun (WGS) entry which is preliminary data.</text>
</comment>
<dbReference type="InterPro" id="IPR000594">
    <property type="entry name" value="ThiF_NAD_FAD-bd"/>
</dbReference>
<dbReference type="GO" id="GO:0016779">
    <property type="term" value="F:nucleotidyltransferase activity"/>
    <property type="evidence" value="ECO:0007669"/>
    <property type="project" value="TreeGrafter"/>
</dbReference>
<dbReference type="Pfam" id="PF00899">
    <property type="entry name" value="ThiF"/>
    <property type="match status" value="1"/>
</dbReference>
<dbReference type="GO" id="GO:0008641">
    <property type="term" value="F:ubiquitin-like modifier activating enzyme activity"/>
    <property type="evidence" value="ECO:0007669"/>
    <property type="project" value="InterPro"/>
</dbReference>
<dbReference type="PANTHER" id="PTHR10953:SF102">
    <property type="entry name" value="ADENYLYLTRANSFERASE AND SULFURTRANSFERASE MOCS3"/>
    <property type="match status" value="1"/>
</dbReference>
<dbReference type="Proteomes" id="UP000075260">
    <property type="component" value="Unassembled WGS sequence"/>
</dbReference>
<dbReference type="EMBL" id="JEMA01000997">
    <property type="protein sequence ID" value="KYF63466.1"/>
    <property type="molecule type" value="Genomic_DNA"/>
</dbReference>
<dbReference type="InterPro" id="IPR045886">
    <property type="entry name" value="ThiF/MoeB/HesA"/>
</dbReference>
<dbReference type="GO" id="GO:0004792">
    <property type="term" value="F:thiosulfate-cyanide sulfurtransferase activity"/>
    <property type="evidence" value="ECO:0007669"/>
    <property type="project" value="TreeGrafter"/>
</dbReference>
<name>A0A150Q6U5_SORCE</name>
<dbReference type="InterPro" id="IPR035985">
    <property type="entry name" value="Ubiquitin-activating_enz"/>
</dbReference>
<proteinExistence type="predicted"/>
<accession>A0A150Q6U5</accession>
<evidence type="ECO:0000313" key="2">
    <source>
        <dbReference type="EMBL" id="KYF63466.1"/>
    </source>
</evidence>
<dbReference type="AlphaFoldDB" id="A0A150Q6U5"/>
<protein>
    <recommendedName>
        <fullName evidence="1">THIF-type NAD/FAD binding fold domain-containing protein</fullName>
    </recommendedName>
</protein>
<reference evidence="2 3" key="1">
    <citation type="submission" date="2014-02" db="EMBL/GenBank/DDBJ databases">
        <title>The small core and large imbalanced accessory genome model reveals a collaborative survival strategy of Sorangium cellulosum strains in nature.</title>
        <authorList>
            <person name="Han K."/>
            <person name="Peng R."/>
            <person name="Blom J."/>
            <person name="Li Y.-Z."/>
        </authorList>
    </citation>
    <scope>NUCLEOTIDE SEQUENCE [LARGE SCALE GENOMIC DNA]</scope>
    <source>
        <strain evidence="2 3">So0008-312</strain>
    </source>
</reference>
<feature type="domain" description="THIF-type NAD/FAD binding fold" evidence="1">
    <location>
        <begin position="115"/>
        <end position="363"/>
    </location>
</feature>
<evidence type="ECO:0000313" key="3">
    <source>
        <dbReference type="Proteomes" id="UP000075260"/>
    </source>
</evidence>
<dbReference type="SUPFAM" id="SSF69572">
    <property type="entry name" value="Activating enzymes of the ubiquitin-like proteins"/>
    <property type="match status" value="1"/>
</dbReference>
<organism evidence="2 3">
    <name type="scientific">Sorangium cellulosum</name>
    <name type="common">Polyangium cellulosum</name>
    <dbReference type="NCBI Taxonomy" id="56"/>
    <lineage>
        <taxon>Bacteria</taxon>
        <taxon>Pseudomonadati</taxon>
        <taxon>Myxococcota</taxon>
        <taxon>Polyangia</taxon>
        <taxon>Polyangiales</taxon>
        <taxon>Polyangiaceae</taxon>
        <taxon>Sorangium</taxon>
    </lineage>
</organism>
<evidence type="ECO:0000259" key="1">
    <source>
        <dbReference type="Pfam" id="PF00899"/>
    </source>
</evidence>